<name>A0A0N4WF63_HAEPC</name>
<dbReference type="Proteomes" id="UP000268014">
    <property type="component" value="Unassembled WGS sequence"/>
</dbReference>
<gene>
    <name evidence="1" type="ORF">HPLM_LOCUS9318</name>
</gene>
<reference evidence="1 2" key="2">
    <citation type="submission" date="2018-11" db="EMBL/GenBank/DDBJ databases">
        <authorList>
            <consortium name="Pathogen Informatics"/>
        </authorList>
    </citation>
    <scope>NUCLEOTIDE SEQUENCE [LARGE SCALE GENOMIC DNA]</scope>
    <source>
        <strain evidence="1 2">MHpl1</strain>
    </source>
</reference>
<reference evidence="3" key="1">
    <citation type="submission" date="2017-02" db="UniProtKB">
        <authorList>
            <consortium name="WormBaseParasite"/>
        </authorList>
    </citation>
    <scope>IDENTIFICATION</scope>
</reference>
<sequence length="40" mass="4420">MTPNIEQAERMLAELDSACGKICSGVKLTKTMFMEKRNGS</sequence>
<dbReference type="EMBL" id="UZAF01017038">
    <property type="protein sequence ID" value="VDO37170.1"/>
    <property type="molecule type" value="Genomic_DNA"/>
</dbReference>
<evidence type="ECO:0000313" key="3">
    <source>
        <dbReference type="WBParaSite" id="HPLM_0000932601-mRNA-1"/>
    </source>
</evidence>
<evidence type="ECO:0000313" key="1">
    <source>
        <dbReference type="EMBL" id="VDO37170.1"/>
    </source>
</evidence>
<organism evidence="3">
    <name type="scientific">Haemonchus placei</name>
    <name type="common">Barber's pole worm</name>
    <dbReference type="NCBI Taxonomy" id="6290"/>
    <lineage>
        <taxon>Eukaryota</taxon>
        <taxon>Metazoa</taxon>
        <taxon>Ecdysozoa</taxon>
        <taxon>Nematoda</taxon>
        <taxon>Chromadorea</taxon>
        <taxon>Rhabditida</taxon>
        <taxon>Rhabditina</taxon>
        <taxon>Rhabditomorpha</taxon>
        <taxon>Strongyloidea</taxon>
        <taxon>Trichostrongylidae</taxon>
        <taxon>Haemonchus</taxon>
    </lineage>
</organism>
<proteinExistence type="predicted"/>
<keyword evidence="2" id="KW-1185">Reference proteome</keyword>
<accession>A0A0N4WF63</accession>
<dbReference type="OrthoDB" id="5867844at2759"/>
<evidence type="ECO:0000313" key="2">
    <source>
        <dbReference type="Proteomes" id="UP000268014"/>
    </source>
</evidence>
<dbReference type="AlphaFoldDB" id="A0A0N4WF63"/>
<dbReference type="WBParaSite" id="HPLM_0000932601-mRNA-1">
    <property type="protein sequence ID" value="HPLM_0000932601-mRNA-1"/>
    <property type="gene ID" value="HPLM_0000932601"/>
</dbReference>
<protein>
    <submittedName>
        <fullName evidence="3">Transcriptional regulator</fullName>
    </submittedName>
</protein>